<dbReference type="InterPro" id="IPR010920">
    <property type="entry name" value="LSM_dom_sf"/>
</dbReference>
<dbReference type="SMART" id="SM00651">
    <property type="entry name" value="Sm"/>
    <property type="match status" value="1"/>
</dbReference>
<dbReference type="InterPro" id="IPR047575">
    <property type="entry name" value="Sm"/>
</dbReference>
<protein>
    <recommendedName>
        <fullName evidence="10">Sm protein B</fullName>
    </recommendedName>
</protein>
<keyword evidence="14" id="KW-1185">Reference proteome</keyword>
<keyword evidence="7" id="KW-0508">mRNA splicing</keyword>
<dbReference type="GO" id="GO:0046540">
    <property type="term" value="C:U4/U6 x U5 tri-snRNP complex"/>
    <property type="evidence" value="ECO:0007669"/>
    <property type="project" value="TreeGrafter"/>
</dbReference>
<evidence type="ECO:0000259" key="12">
    <source>
        <dbReference type="PROSITE" id="PS52002"/>
    </source>
</evidence>
<sequence length="162" mass="18526">MSHVSVKHNSRLSDLVGYKLRVLTEDGRVYIGELMAFDKHMNVILSDCVEERIPKQEQLKLRQNKTIDEVKVEKRTLGLVILRGEHILTTVVQDKPLISKRERLVKEKQQQKVLKKQQNKNKKGSNDGKISKPNESKYKGKTSSGIPVQAKKFQPPPGFKAK</sequence>
<comment type="similarity">
    <text evidence="3">Belongs to the snRNP SmB/SmN family.</text>
</comment>
<dbReference type="GO" id="GO:0003723">
    <property type="term" value="F:RNA binding"/>
    <property type="evidence" value="ECO:0007669"/>
    <property type="project" value="UniProtKB-KW"/>
</dbReference>
<feature type="compositionally biased region" description="Basic residues" evidence="11">
    <location>
        <begin position="113"/>
        <end position="123"/>
    </location>
</feature>
<dbReference type="GO" id="GO:0071004">
    <property type="term" value="C:U2-type prespliceosome"/>
    <property type="evidence" value="ECO:0007669"/>
    <property type="project" value="TreeGrafter"/>
</dbReference>
<dbReference type="GeneID" id="64856174"/>
<evidence type="ECO:0000256" key="7">
    <source>
        <dbReference type="ARBA" id="ARBA00023187"/>
    </source>
</evidence>
<dbReference type="PANTHER" id="PTHR10701:SF0">
    <property type="entry name" value="SMALL NUCLEAR RIBONUCLEOPROTEIN-ASSOCIATED PROTEIN B"/>
    <property type="match status" value="1"/>
</dbReference>
<reference evidence="13 14" key="1">
    <citation type="submission" date="2020-05" db="EMBL/GenBank/DDBJ databases">
        <authorList>
            <person name="Casaregola S."/>
            <person name="Devillers H."/>
            <person name="Grondin C."/>
        </authorList>
    </citation>
    <scope>NUCLEOTIDE SEQUENCE [LARGE SCALE GENOMIC DNA]</scope>
    <source>
        <strain evidence="13 14">CLIB 1767</strain>
    </source>
</reference>
<keyword evidence="9" id="KW-0687">Ribonucleoprotein</keyword>
<dbReference type="Proteomes" id="UP000644660">
    <property type="component" value="Unassembled WGS sequence"/>
</dbReference>
<evidence type="ECO:0000256" key="5">
    <source>
        <dbReference type="ARBA" id="ARBA00022664"/>
    </source>
</evidence>
<dbReference type="GO" id="GO:0005686">
    <property type="term" value="C:U2 snRNP"/>
    <property type="evidence" value="ECO:0007669"/>
    <property type="project" value="TreeGrafter"/>
</dbReference>
<evidence type="ECO:0000256" key="1">
    <source>
        <dbReference type="ARBA" id="ARBA00004123"/>
    </source>
</evidence>
<dbReference type="InterPro" id="IPR001163">
    <property type="entry name" value="Sm_dom_euk/arc"/>
</dbReference>
<dbReference type="FunFam" id="2.30.30.100:FF:000079">
    <property type="entry name" value="Sm B"/>
    <property type="match status" value="1"/>
</dbReference>
<dbReference type="PANTHER" id="PTHR10701">
    <property type="entry name" value="SMALL NUCLEAR RIBONUCLEOPROTEIN-ASSOCIATED PROTEIN B AND N"/>
    <property type="match status" value="1"/>
</dbReference>
<keyword evidence="8" id="KW-0539">Nucleus</keyword>
<dbReference type="EMBL" id="CAEFZW010000002">
    <property type="protein sequence ID" value="CAB4253025.1"/>
    <property type="molecule type" value="Genomic_DNA"/>
</dbReference>
<dbReference type="AlphaFoldDB" id="A0A8H2ZGR9"/>
<evidence type="ECO:0000256" key="4">
    <source>
        <dbReference type="ARBA" id="ARBA00022490"/>
    </source>
</evidence>
<dbReference type="CDD" id="cd01717">
    <property type="entry name" value="Sm_B"/>
    <property type="match status" value="1"/>
</dbReference>
<dbReference type="GO" id="GO:0000398">
    <property type="term" value="P:mRNA splicing, via spliceosome"/>
    <property type="evidence" value="ECO:0007669"/>
    <property type="project" value="TreeGrafter"/>
</dbReference>
<dbReference type="SUPFAM" id="SSF50182">
    <property type="entry name" value="Sm-like ribonucleoproteins"/>
    <property type="match status" value="1"/>
</dbReference>
<dbReference type="RefSeq" id="XP_041405063.1">
    <property type="nucleotide sequence ID" value="XM_041549129.1"/>
</dbReference>
<dbReference type="InterPro" id="IPR050914">
    <property type="entry name" value="snRNP_SmB/NAA38-like"/>
</dbReference>
<dbReference type="GO" id="GO:0005682">
    <property type="term" value="C:U5 snRNP"/>
    <property type="evidence" value="ECO:0007669"/>
    <property type="project" value="TreeGrafter"/>
</dbReference>
<keyword evidence="5" id="KW-0507">mRNA processing</keyword>
<name>A0A8H2ZGR9_9SACH</name>
<evidence type="ECO:0000313" key="13">
    <source>
        <dbReference type="EMBL" id="CAB4253025.1"/>
    </source>
</evidence>
<dbReference type="GO" id="GO:0005737">
    <property type="term" value="C:cytoplasm"/>
    <property type="evidence" value="ECO:0007669"/>
    <property type="project" value="UniProtKB-SubCell"/>
</dbReference>
<comment type="subcellular location">
    <subcellularLocation>
        <location evidence="2">Cytoplasm</location>
    </subcellularLocation>
    <subcellularLocation>
        <location evidence="1">Nucleus</location>
    </subcellularLocation>
</comment>
<evidence type="ECO:0000256" key="6">
    <source>
        <dbReference type="ARBA" id="ARBA00022884"/>
    </source>
</evidence>
<dbReference type="PROSITE" id="PS52002">
    <property type="entry name" value="SM"/>
    <property type="match status" value="1"/>
</dbReference>
<dbReference type="OrthoDB" id="2020720at2759"/>
<dbReference type="GO" id="GO:0005685">
    <property type="term" value="C:U1 snRNP"/>
    <property type="evidence" value="ECO:0007669"/>
    <property type="project" value="TreeGrafter"/>
</dbReference>
<dbReference type="GO" id="GO:0070990">
    <property type="term" value="F:snRNP binding"/>
    <property type="evidence" value="ECO:0007669"/>
    <property type="project" value="TreeGrafter"/>
</dbReference>
<feature type="region of interest" description="Disordered" evidence="11">
    <location>
        <begin position="108"/>
        <end position="162"/>
    </location>
</feature>
<evidence type="ECO:0000313" key="14">
    <source>
        <dbReference type="Proteomes" id="UP000644660"/>
    </source>
</evidence>
<accession>A0A8H2ZGR9</accession>
<evidence type="ECO:0000256" key="9">
    <source>
        <dbReference type="ARBA" id="ARBA00023274"/>
    </source>
</evidence>
<keyword evidence="6" id="KW-0694">RNA-binding</keyword>
<evidence type="ECO:0000256" key="2">
    <source>
        <dbReference type="ARBA" id="ARBA00004496"/>
    </source>
</evidence>
<keyword evidence="4" id="KW-0963">Cytoplasm</keyword>
<proteinExistence type="inferred from homology"/>
<gene>
    <name evidence="13" type="ORF">KABA2_02S10010</name>
</gene>
<dbReference type="GO" id="GO:0005687">
    <property type="term" value="C:U4 snRNP"/>
    <property type="evidence" value="ECO:0007669"/>
    <property type="project" value="TreeGrafter"/>
</dbReference>
<evidence type="ECO:0000256" key="11">
    <source>
        <dbReference type="SAM" id="MobiDB-lite"/>
    </source>
</evidence>
<feature type="compositionally biased region" description="Basic and acidic residues" evidence="11">
    <location>
        <begin position="124"/>
        <end position="138"/>
    </location>
</feature>
<dbReference type="Pfam" id="PF01423">
    <property type="entry name" value="LSM"/>
    <property type="match status" value="1"/>
</dbReference>
<feature type="domain" description="Sm" evidence="12">
    <location>
        <begin position="7"/>
        <end position="96"/>
    </location>
</feature>
<evidence type="ECO:0000256" key="3">
    <source>
        <dbReference type="ARBA" id="ARBA00009123"/>
    </source>
</evidence>
<dbReference type="Gene3D" id="2.30.30.100">
    <property type="match status" value="1"/>
</dbReference>
<dbReference type="GO" id="GO:0071013">
    <property type="term" value="C:catalytic step 2 spliceosome"/>
    <property type="evidence" value="ECO:0007669"/>
    <property type="project" value="TreeGrafter"/>
</dbReference>
<evidence type="ECO:0000256" key="8">
    <source>
        <dbReference type="ARBA" id="ARBA00023242"/>
    </source>
</evidence>
<evidence type="ECO:0000256" key="10">
    <source>
        <dbReference type="ARBA" id="ARBA00041355"/>
    </source>
</evidence>
<organism evidence="13 14">
    <name type="scientific">Maudiozyma barnettii</name>
    <dbReference type="NCBI Taxonomy" id="61262"/>
    <lineage>
        <taxon>Eukaryota</taxon>
        <taxon>Fungi</taxon>
        <taxon>Dikarya</taxon>
        <taxon>Ascomycota</taxon>
        <taxon>Saccharomycotina</taxon>
        <taxon>Saccharomycetes</taxon>
        <taxon>Saccharomycetales</taxon>
        <taxon>Saccharomycetaceae</taxon>
        <taxon>Maudiozyma</taxon>
    </lineage>
</organism>
<comment type="caution">
    <text evidence="13">The sequence shown here is derived from an EMBL/GenBank/DDBJ whole genome shotgun (WGS) entry which is preliminary data.</text>
</comment>